<feature type="compositionally biased region" description="Acidic residues" evidence="6">
    <location>
        <begin position="14"/>
        <end position="26"/>
    </location>
</feature>
<comment type="caution">
    <text evidence="8">The sequence shown here is derived from an EMBL/GenBank/DDBJ whole genome shotgun (WGS) entry which is preliminary data.</text>
</comment>
<keyword evidence="3 5" id="KW-0472">Membrane</keyword>
<dbReference type="GO" id="GO:0007155">
    <property type="term" value="P:cell adhesion"/>
    <property type="evidence" value="ECO:0007669"/>
    <property type="project" value="InterPro"/>
</dbReference>
<keyword evidence="4" id="KW-0998">Cell outer membrane</keyword>
<evidence type="ECO:0000313" key="8">
    <source>
        <dbReference type="EMBL" id="ELR72229.1"/>
    </source>
</evidence>
<dbReference type="PANTHER" id="PTHR30329:SF21">
    <property type="entry name" value="LIPOPROTEIN YIAD-RELATED"/>
    <property type="match status" value="1"/>
</dbReference>
<reference evidence="8 9" key="1">
    <citation type="submission" date="2012-12" db="EMBL/GenBank/DDBJ databases">
        <title>Genome assembly of Fulvivirga imtechensis AK7.</title>
        <authorList>
            <person name="Nupur N."/>
            <person name="Khatri I."/>
            <person name="Kumar R."/>
            <person name="Subramanian S."/>
            <person name="Pinnaka A."/>
        </authorList>
    </citation>
    <scope>NUCLEOTIDE SEQUENCE [LARGE SCALE GENOMIC DNA]</scope>
    <source>
        <strain evidence="8 9">AK7</strain>
    </source>
</reference>
<dbReference type="InterPro" id="IPR006664">
    <property type="entry name" value="OMP_bac"/>
</dbReference>
<evidence type="ECO:0000256" key="6">
    <source>
        <dbReference type="SAM" id="MobiDB-lite"/>
    </source>
</evidence>
<dbReference type="InterPro" id="IPR050330">
    <property type="entry name" value="Bact_OuterMem_StrucFunc"/>
</dbReference>
<feature type="region of interest" description="Disordered" evidence="6">
    <location>
        <begin position="1"/>
        <end position="47"/>
    </location>
</feature>
<dbReference type="Pfam" id="PF02412">
    <property type="entry name" value="TSP_3"/>
    <property type="match status" value="2"/>
</dbReference>
<accession>L8JX80</accession>
<dbReference type="InterPro" id="IPR028974">
    <property type="entry name" value="TSP_type-3_rpt"/>
</dbReference>
<feature type="region of interest" description="Disordered" evidence="6">
    <location>
        <begin position="188"/>
        <end position="207"/>
    </location>
</feature>
<protein>
    <submittedName>
        <fullName evidence="8">Thrombospondin type 3 repeat:OmpA/MotB</fullName>
    </submittedName>
</protein>
<dbReference type="InterPro" id="IPR006665">
    <property type="entry name" value="OmpA-like"/>
</dbReference>
<evidence type="ECO:0000313" key="9">
    <source>
        <dbReference type="Proteomes" id="UP000011135"/>
    </source>
</evidence>
<dbReference type="STRING" id="1237149.C900_01783"/>
<dbReference type="Proteomes" id="UP000011135">
    <property type="component" value="Unassembled WGS sequence"/>
</dbReference>
<evidence type="ECO:0000256" key="4">
    <source>
        <dbReference type="ARBA" id="ARBA00023237"/>
    </source>
</evidence>
<dbReference type="AlphaFoldDB" id="L8JX80"/>
<keyword evidence="2" id="KW-0732">Signal</keyword>
<dbReference type="SUPFAM" id="SSF103088">
    <property type="entry name" value="OmpA-like"/>
    <property type="match status" value="1"/>
</dbReference>
<feature type="domain" description="OmpA-like" evidence="7">
    <location>
        <begin position="101"/>
        <end position="218"/>
    </location>
</feature>
<dbReference type="PRINTS" id="PR01021">
    <property type="entry name" value="OMPADOMAIN"/>
</dbReference>
<dbReference type="GO" id="GO:0005509">
    <property type="term" value="F:calcium ion binding"/>
    <property type="evidence" value="ECO:0007669"/>
    <property type="project" value="InterPro"/>
</dbReference>
<keyword evidence="9" id="KW-1185">Reference proteome</keyword>
<dbReference type="CDD" id="cd07185">
    <property type="entry name" value="OmpA_C-like"/>
    <property type="match status" value="1"/>
</dbReference>
<dbReference type="InterPro" id="IPR036737">
    <property type="entry name" value="OmpA-like_sf"/>
</dbReference>
<dbReference type="PROSITE" id="PS51123">
    <property type="entry name" value="OMPA_2"/>
    <property type="match status" value="1"/>
</dbReference>
<dbReference type="eggNOG" id="COG2885">
    <property type="taxonomic scope" value="Bacteria"/>
</dbReference>
<feature type="compositionally biased region" description="Basic and acidic residues" evidence="6">
    <location>
        <begin position="31"/>
        <end position="47"/>
    </location>
</feature>
<sequence>MYRGFRSLTAAPDSDGDGVIDSEDQCPELYGPKEEAGCPDSDGDRVHDHEDKCPYEAGLIENSGCPFADTDGDGIRDIDDKCPNVAGVVENEGCPAIEKEDQEVLNTAFENLEFESGKSKIAMSSYTSLVELANLLKKKPDWNLLIEGHTDNVGSRATNIRLSKERAQAVADFLTSQGIETARLTVVGHGPDKPVAPENTREGRRKNRRVEMTVLFEVFNEN</sequence>
<proteinExistence type="predicted"/>
<organism evidence="8 9">
    <name type="scientific">Fulvivirga imtechensis AK7</name>
    <dbReference type="NCBI Taxonomy" id="1237149"/>
    <lineage>
        <taxon>Bacteria</taxon>
        <taxon>Pseudomonadati</taxon>
        <taxon>Bacteroidota</taxon>
        <taxon>Cytophagia</taxon>
        <taxon>Cytophagales</taxon>
        <taxon>Fulvivirgaceae</taxon>
        <taxon>Fulvivirga</taxon>
    </lineage>
</organism>
<dbReference type="GO" id="GO:0009279">
    <property type="term" value="C:cell outer membrane"/>
    <property type="evidence" value="ECO:0007669"/>
    <property type="project" value="UniProtKB-SubCell"/>
</dbReference>
<evidence type="ECO:0000256" key="5">
    <source>
        <dbReference type="PROSITE-ProRule" id="PRU00473"/>
    </source>
</evidence>
<dbReference type="SUPFAM" id="SSF103647">
    <property type="entry name" value="TSP type-3 repeat"/>
    <property type="match status" value="1"/>
</dbReference>
<comment type="subcellular location">
    <subcellularLocation>
        <location evidence="1">Cell outer membrane</location>
    </subcellularLocation>
</comment>
<evidence type="ECO:0000256" key="2">
    <source>
        <dbReference type="ARBA" id="ARBA00022729"/>
    </source>
</evidence>
<evidence type="ECO:0000256" key="3">
    <source>
        <dbReference type="ARBA" id="ARBA00023136"/>
    </source>
</evidence>
<dbReference type="PANTHER" id="PTHR30329">
    <property type="entry name" value="STATOR ELEMENT OF FLAGELLAR MOTOR COMPLEX"/>
    <property type="match status" value="1"/>
</dbReference>
<dbReference type="EMBL" id="AMZN01000026">
    <property type="protein sequence ID" value="ELR72229.1"/>
    <property type="molecule type" value="Genomic_DNA"/>
</dbReference>
<dbReference type="Gene3D" id="4.10.1080.10">
    <property type="entry name" value="TSP type-3 repeat"/>
    <property type="match status" value="1"/>
</dbReference>
<evidence type="ECO:0000256" key="1">
    <source>
        <dbReference type="ARBA" id="ARBA00004442"/>
    </source>
</evidence>
<name>L8JX80_9BACT</name>
<dbReference type="InterPro" id="IPR003367">
    <property type="entry name" value="Thrombospondin_3-like_rpt"/>
</dbReference>
<gene>
    <name evidence="8" type="ORF">C900_01783</name>
</gene>
<evidence type="ECO:0000259" key="7">
    <source>
        <dbReference type="PROSITE" id="PS51123"/>
    </source>
</evidence>
<dbReference type="Gene3D" id="3.30.1330.60">
    <property type="entry name" value="OmpA-like domain"/>
    <property type="match status" value="1"/>
</dbReference>
<dbReference type="Pfam" id="PF00691">
    <property type="entry name" value="OmpA"/>
    <property type="match status" value="1"/>
</dbReference>